<dbReference type="Pfam" id="PF08281">
    <property type="entry name" value="Sigma70_r4_2"/>
    <property type="match status" value="1"/>
</dbReference>
<dbReference type="PANTHER" id="PTHR43133:SF8">
    <property type="entry name" value="RNA POLYMERASE SIGMA FACTOR HI_1459-RELATED"/>
    <property type="match status" value="1"/>
</dbReference>
<dbReference type="NCBIfam" id="TIGR02937">
    <property type="entry name" value="sigma70-ECF"/>
    <property type="match status" value="1"/>
</dbReference>
<protein>
    <recommendedName>
        <fullName evidence="6">RNA polymerase sigma factor</fullName>
    </recommendedName>
</protein>
<dbReference type="EMBL" id="CP155573">
    <property type="protein sequence ID" value="XFO67382.1"/>
    <property type="molecule type" value="Genomic_DNA"/>
</dbReference>
<dbReference type="InterPro" id="IPR007627">
    <property type="entry name" value="RNA_pol_sigma70_r2"/>
</dbReference>
<proteinExistence type="inferred from homology"/>
<evidence type="ECO:0000259" key="8">
    <source>
        <dbReference type="Pfam" id="PF08281"/>
    </source>
</evidence>
<dbReference type="SUPFAM" id="SSF88946">
    <property type="entry name" value="Sigma2 domain of RNA polymerase sigma factors"/>
    <property type="match status" value="1"/>
</dbReference>
<dbReference type="PROSITE" id="PS01063">
    <property type="entry name" value="SIGMA70_ECF"/>
    <property type="match status" value="1"/>
</dbReference>
<keyword evidence="5 6" id="KW-0804">Transcription</keyword>
<dbReference type="InterPro" id="IPR036388">
    <property type="entry name" value="WH-like_DNA-bd_sf"/>
</dbReference>
<evidence type="ECO:0000256" key="1">
    <source>
        <dbReference type="ARBA" id="ARBA00010641"/>
    </source>
</evidence>
<dbReference type="Proteomes" id="UP000216752">
    <property type="component" value="Chromosome"/>
</dbReference>
<keyword evidence="10" id="KW-1185">Reference proteome</keyword>
<reference evidence="9" key="1">
    <citation type="submission" date="2024-05" db="EMBL/GenBank/DDBJ databases">
        <title>Isolation and characterization of Sporomusa carbonis sp. nov., a carboxydotrophic hydrogenogen in the genus of Sporomusa isolated from a charcoal burning pile.</title>
        <authorList>
            <person name="Boeer T."/>
            <person name="Rosenbaum F."/>
            <person name="Eysell L."/>
            <person name="Mueller V."/>
            <person name="Daniel R."/>
            <person name="Poehlein A."/>
        </authorList>
    </citation>
    <scope>NUCLEOTIDE SEQUENCE [LARGE SCALE GENOMIC DNA]</scope>
    <source>
        <strain evidence="9">DSM 10669</strain>
    </source>
</reference>
<dbReference type="PANTHER" id="PTHR43133">
    <property type="entry name" value="RNA POLYMERASE ECF-TYPE SIGMA FACTO"/>
    <property type="match status" value="1"/>
</dbReference>
<dbReference type="RefSeq" id="WP_211289847.1">
    <property type="nucleotide sequence ID" value="NZ_CP155573.1"/>
</dbReference>
<evidence type="ECO:0000256" key="4">
    <source>
        <dbReference type="ARBA" id="ARBA00023125"/>
    </source>
</evidence>
<keyword evidence="3 6" id="KW-0731">Sigma factor</keyword>
<evidence type="ECO:0000313" key="10">
    <source>
        <dbReference type="Proteomes" id="UP000216752"/>
    </source>
</evidence>
<feature type="domain" description="RNA polymerase sigma factor 70 region 4 type 2" evidence="8">
    <location>
        <begin position="131"/>
        <end position="179"/>
    </location>
</feature>
<dbReference type="InterPro" id="IPR013249">
    <property type="entry name" value="RNA_pol_sigma70_r4_t2"/>
</dbReference>
<dbReference type="InterPro" id="IPR039425">
    <property type="entry name" value="RNA_pol_sigma-70-like"/>
</dbReference>
<comment type="similarity">
    <text evidence="1 6">Belongs to the sigma-70 factor family. ECF subfamily.</text>
</comment>
<organism evidence="9 10">
    <name type="scientific">Sporomusa silvacetica DSM 10669</name>
    <dbReference type="NCBI Taxonomy" id="1123289"/>
    <lineage>
        <taxon>Bacteria</taxon>
        <taxon>Bacillati</taxon>
        <taxon>Bacillota</taxon>
        <taxon>Negativicutes</taxon>
        <taxon>Selenomonadales</taxon>
        <taxon>Sporomusaceae</taxon>
        <taxon>Sporomusa</taxon>
    </lineage>
</organism>
<evidence type="ECO:0000313" key="9">
    <source>
        <dbReference type="EMBL" id="XFO67382.1"/>
    </source>
</evidence>
<sequence>MPVQVTEEKIIKQCKQSDRDSYNALFKKYEGYIYTICYHYTNSKEDALDLVQEVFIRIYKGMAKYEEGKLLQPWIKRITVNTCLNYVRSNKIATVSLNQPANQEGNAIENMVADSADVEKTVILAQVRSVLDQTIATLPPEMKLAVILRHIDGMSYEEISNAMSAPIGTIKTYLYRGRNILKAKLRQYGVWEV</sequence>
<name>A0ABZ3INS6_9FIRM</name>
<dbReference type="Gene3D" id="1.10.1740.10">
    <property type="match status" value="1"/>
</dbReference>
<feature type="domain" description="RNA polymerase sigma-70 region 2" evidence="7">
    <location>
        <begin position="25"/>
        <end position="91"/>
    </location>
</feature>
<dbReference type="CDD" id="cd06171">
    <property type="entry name" value="Sigma70_r4"/>
    <property type="match status" value="1"/>
</dbReference>
<dbReference type="InterPro" id="IPR013325">
    <property type="entry name" value="RNA_pol_sigma_r2"/>
</dbReference>
<evidence type="ECO:0000256" key="6">
    <source>
        <dbReference type="RuleBase" id="RU000716"/>
    </source>
</evidence>
<keyword evidence="2 6" id="KW-0805">Transcription regulation</keyword>
<evidence type="ECO:0000256" key="5">
    <source>
        <dbReference type="ARBA" id="ARBA00023163"/>
    </source>
</evidence>
<gene>
    <name evidence="9" type="primary">rpoE_2</name>
    <name evidence="9" type="ORF">SPSIL_035800</name>
</gene>
<evidence type="ECO:0000259" key="7">
    <source>
        <dbReference type="Pfam" id="PF04542"/>
    </source>
</evidence>
<dbReference type="InterPro" id="IPR000838">
    <property type="entry name" value="RNA_pol_sigma70_ECF_CS"/>
</dbReference>
<dbReference type="SUPFAM" id="SSF88659">
    <property type="entry name" value="Sigma3 and sigma4 domains of RNA polymerase sigma factors"/>
    <property type="match status" value="1"/>
</dbReference>
<accession>A0ABZ3INS6</accession>
<dbReference type="Pfam" id="PF04542">
    <property type="entry name" value="Sigma70_r2"/>
    <property type="match status" value="1"/>
</dbReference>
<evidence type="ECO:0000256" key="3">
    <source>
        <dbReference type="ARBA" id="ARBA00023082"/>
    </source>
</evidence>
<dbReference type="Gene3D" id="1.10.10.10">
    <property type="entry name" value="Winged helix-like DNA-binding domain superfamily/Winged helix DNA-binding domain"/>
    <property type="match status" value="1"/>
</dbReference>
<keyword evidence="4 6" id="KW-0238">DNA-binding</keyword>
<dbReference type="InterPro" id="IPR014284">
    <property type="entry name" value="RNA_pol_sigma-70_dom"/>
</dbReference>
<dbReference type="InterPro" id="IPR013324">
    <property type="entry name" value="RNA_pol_sigma_r3/r4-like"/>
</dbReference>
<evidence type="ECO:0000256" key="2">
    <source>
        <dbReference type="ARBA" id="ARBA00023015"/>
    </source>
</evidence>